<accession>A0AAU9N759</accession>
<proteinExistence type="predicted"/>
<reference evidence="2 3" key="1">
    <citation type="submission" date="2022-01" db="EMBL/GenBank/DDBJ databases">
        <authorList>
            <person name="Xiong W."/>
            <person name="Schranz E."/>
        </authorList>
    </citation>
    <scope>NUCLEOTIDE SEQUENCE [LARGE SCALE GENOMIC DNA]</scope>
</reference>
<protein>
    <submittedName>
        <fullName evidence="2">Uncharacterized protein</fullName>
    </submittedName>
</protein>
<evidence type="ECO:0000313" key="2">
    <source>
        <dbReference type="EMBL" id="CAH1433934.1"/>
    </source>
</evidence>
<evidence type="ECO:0000313" key="3">
    <source>
        <dbReference type="Proteomes" id="UP001157418"/>
    </source>
</evidence>
<dbReference type="Proteomes" id="UP001157418">
    <property type="component" value="Unassembled WGS sequence"/>
</dbReference>
<keyword evidence="1" id="KW-0472">Membrane</keyword>
<keyword evidence="1" id="KW-1133">Transmembrane helix</keyword>
<keyword evidence="3" id="KW-1185">Reference proteome</keyword>
<organism evidence="2 3">
    <name type="scientific">Lactuca virosa</name>
    <dbReference type="NCBI Taxonomy" id="75947"/>
    <lineage>
        <taxon>Eukaryota</taxon>
        <taxon>Viridiplantae</taxon>
        <taxon>Streptophyta</taxon>
        <taxon>Embryophyta</taxon>
        <taxon>Tracheophyta</taxon>
        <taxon>Spermatophyta</taxon>
        <taxon>Magnoliopsida</taxon>
        <taxon>eudicotyledons</taxon>
        <taxon>Gunneridae</taxon>
        <taxon>Pentapetalae</taxon>
        <taxon>asterids</taxon>
        <taxon>campanulids</taxon>
        <taxon>Asterales</taxon>
        <taxon>Asteraceae</taxon>
        <taxon>Cichorioideae</taxon>
        <taxon>Cichorieae</taxon>
        <taxon>Lactucinae</taxon>
        <taxon>Lactuca</taxon>
    </lineage>
</organism>
<dbReference type="EMBL" id="CAKMRJ010003334">
    <property type="protein sequence ID" value="CAH1433934.1"/>
    <property type="molecule type" value="Genomic_DNA"/>
</dbReference>
<comment type="caution">
    <text evidence="2">The sequence shown here is derived from an EMBL/GenBank/DDBJ whole genome shotgun (WGS) entry which is preliminary data.</text>
</comment>
<dbReference type="AlphaFoldDB" id="A0AAU9N759"/>
<evidence type="ECO:0000256" key="1">
    <source>
        <dbReference type="SAM" id="Phobius"/>
    </source>
</evidence>
<feature type="transmembrane region" description="Helical" evidence="1">
    <location>
        <begin position="48"/>
        <end position="69"/>
    </location>
</feature>
<keyword evidence="1" id="KW-0812">Transmembrane</keyword>
<gene>
    <name evidence="2" type="ORF">LVIROSA_LOCUS20492</name>
</gene>
<sequence>MSASPGEEGRLTLPSCIRFHCHSFQEIFAIKSDQIILREKRTGTLVTAIVHISINLLAQFLQTLAIILASKYCSRKRKRSCRALMRERFFIRMKCSCWWVAEKFKA</sequence>
<name>A0AAU9N759_9ASTR</name>